<dbReference type="AlphaFoldDB" id="A0A9K3D6X7"/>
<comment type="caution">
    <text evidence="1">The sequence shown here is derived from an EMBL/GenBank/DDBJ whole genome shotgun (WGS) entry which is preliminary data.</text>
</comment>
<proteinExistence type="predicted"/>
<dbReference type="EMBL" id="BDIP01005982">
    <property type="protein sequence ID" value="GIQ90273.1"/>
    <property type="molecule type" value="Genomic_DNA"/>
</dbReference>
<keyword evidence="2" id="KW-1185">Reference proteome</keyword>
<protein>
    <submittedName>
        <fullName evidence="1">Uncharacterized protein</fullName>
    </submittedName>
</protein>
<evidence type="ECO:0000313" key="2">
    <source>
        <dbReference type="Proteomes" id="UP000265618"/>
    </source>
</evidence>
<evidence type="ECO:0000313" key="1">
    <source>
        <dbReference type="EMBL" id="GIQ90273.1"/>
    </source>
</evidence>
<sequence length="96" mass="10400">SIRESIFLRIKGHSRALPPTPSSLTNSPPIVVCWTYLDDTLLQLHVSLLNQCGKISTETMQAALSDSALIARGRALAVEMGAKDEPPTIYTAFSIC</sequence>
<dbReference type="Proteomes" id="UP000265618">
    <property type="component" value="Unassembled WGS sequence"/>
</dbReference>
<organism evidence="1 2">
    <name type="scientific">Kipferlia bialata</name>
    <dbReference type="NCBI Taxonomy" id="797122"/>
    <lineage>
        <taxon>Eukaryota</taxon>
        <taxon>Metamonada</taxon>
        <taxon>Carpediemonas-like organisms</taxon>
        <taxon>Kipferlia</taxon>
    </lineage>
</organism>
<reference evidence="1 2" key="1">
    <citation type="journal article" date="2018" name="PLoS ONE">
        <title>The draft genome of Kipferlia bialata reveals reductive genome evolution in fornicate parasites.</title>
        <authorList>
            <person name="Tanifuji G."/>
            <person name="Takabayashi S."/>
            <person name="Kume K."/>
            <person name="Takagi M."/>
            <person name="Nakayama T."/>
            <person name="Kamikawa R."/>
            <person name="Inagaki Y."/>
            <person name="Hashimoto T."/>
        </authorList>
    </citation>
    <scope>NUCLEOTIDE SEQUENCE [LARGE SCALE GENOMIC DNA]</scope>
    <source>
        <strain evidence="1">NY0173</strain>
    </source>
</reference>
<gene>
    <name evidence="1" type="ORF">KIPB_013006</name>
</gene>
<name>A0A9K3D6X7_9EUKA</name>
<feature type="non-terminal residue" evidence="1">
    <location>
        <position position="1"/>
    </location>
</feature>
<accession>A0A9K3D6X7</accession>